<dbReference type="NCBIfam" id="TIGR02453">
    <property type="entry name" value="TIGR02453 family protein"/>
    <property type="match status" value="1"/>
</dbReference>
<dbReference type="EMBL" id="CP016282">
    <property type="protein sequence ID" value="ANP71950.1"/>
    <property type="molecule type" value="Genomic_DNA"/>
</dbReference>
<organism evidence="1 2">
    <name type="scientific">Cryobacterium arcticum</name>
    <dbReference type="NCBI Taxonomy" id="670052"/>
    <lineage>
        <taxon>Bacteria</taxon>
        <taxon>Bacillati</taxon>
        <taxon>Actinomycetota</taxon>
        <taxon>Actinomycetes</taxon>
        <taxon>Micrococcales</taxon>
        <taxon>Microbacteriaceae</taxon>
        <taxon>Cryobacterium</taxon>
    </lineage>
</organism>
<dbReference type="KEGG" id="cart:PA27867_0983"/>
<evidence type="ECO:0000313" key="2">
    <source>
        <dbReference type="Proteomes" id="UP000092582"/>
    </source>
</evidence>
<accession>A0A1B1BHB3</accession>
<sequence length="256" mass="28830">MHATTSARQKESVRVGPHFSEQTFDFLEELEHRNNREWFEEHKPTYELELKARMLEVIEAINVRLETFAPEHLRPAPKAMLRIYRDVRFSNDKTPYKTHLAANWPRQGLEKTGGAGFFLQVGVHGVMVAAGAWSPGSPQLRAIREYLLDHHDELRQLLAAEPVTRLAEPLDGRPLLRAPQGFPAEHPAADLLRVRSWALISRLPGDAALGDDFVDAVAERFQALAPLVDFLNVPLSTVTPLEREASAGRRNVTVGR</sequence>
<dbReference type="PATRIC" id="fig|670052.7.peg.1016"/>
<evidence type="ECO:0008006" key="3">
    <source>
        <dbReference type="Google" id="ProtNLM"/>
    </source>
</evidence>
<dbReference type="AlphaFoldDB" id="A0A1B1BHB3"/>
<dbReference type="Pfam" id="PF09365">
    <property type="entry name" value="DUF2461"/>
    <property type="match status" value="1"/>
</dbReference>
<protein>
    <recommendedName>
        <fullName evidence="3">TIGR02453 family protein</fullName>
    </recommendedName>
</protein>
<reference evidence="1 2" key="1">
    <citation type="submission" date="2016-06" db="EMBL/GenBank/DDBJ databases">
        <title>Genome sequencing of Cryobacterium arcticum PAMC 27867.</title>
        <authorList>
            <person name="Lee J."/>
            <person name="Kim O.-S."/>
        </authorList>
    </citation>
    <scope>NUCLEOTIDE SEQUENCE [LARGE SCALE GENOMIC DNA]</scope>
    <source>
        <strain evidence="1 2">PAMC 27867</strain>
    </source>
</reference>
<name>A0A1B1BHB3_9MICO</name>
<dbReference type="PANTHER" id="PTHR36452:SF1">
    <property type="entry name" value="DUF2461 DOMAIN-CONTAINING PROTEIN"/>
    <property type="match status" value="1"/>
</dbReference>
<dbReference type="PIRSF" id="PIRSF028451">
    <property type="entry name" value="UCP028451"/>
    <property type="match status" value="1"/>
</dbReference>
<dbReference type="STRING" id="670052.PA27867_0983"/>
<dbReference type="Proteomes" id="UP000092582">
    <property type="component" value="Chromosome 1"/>
</dbReference>
<keyword evidence="2" id="KW-1185">Reference proteome</keyword>
<dbReference type="PANTHER" id="PTHR36452">
    <property type="entry name" value="CHROMOSOME 12, WHOLE GENOME SHOTGUN SEQUENCE"/>
    <property type="match status" value="1"/>
</dbReference>
<dbReference type="InterPro" id="IPR012808">
    <property type="entry name" value="CHP02453"/>
</dbReference>
<dbReference type="InterPro" id="IPR015996">
    <property type="entry name" value="UCP028451"/>
</dbReference>
<evidence type="ECO:0000313" key="1">
    <source>
        <dbReference type="EMBL" id="ANP71950.1"/>
    </source>
</evidence>
<gene>
    <name evidence="1" type="ORF">PA27867_0983</name>
</gene>
<proteinExistence type="predicted"/>
<dbReference type="OrthoDB" id="9794241at2"/>